<feature type="transmembrane region" description="Helical" evidence="1">
    <location>
        <begin position="113"/>
        <end position="131"/>
    </location>
</feature>
<feature type="transmembrane region" description="Helical" evidence="1">
    <location>
        <begin position="143"/>
        <end position="161"/>
    </location>
</feature>
<dbReference type="AlphaFoldDB" id="A0A4T0BJG9"/>
<keyword evidence="1" id="KW-0472">Membrane</keyword>
<feature type="transmembrane region" description="Helical" evidence="1">
    <location>
        <begin position="83"/>
        <end position="106"/>
    </location>
</feature>
<keyword evidence="1" id="KW-1133">Transmembrane helix</keyword>
<dbReference type="GO" id="GO:0016020">
    <property type="term" value="C:membrane"/>
    <property type="evidence" value="ECO:0007669"/>
    <property type="project" value="TreeGrafter"/>
</dbReference>
<dbReference type="Proteomes" id="UP000308724">
    <property type="component" value="Unassembled WGS sequence"/>
</dbReference>
<feature type="transmembrane region" description="Helical" evidence="1">
    <location>
        <begin position="238"/>
        <end position="261"/>
    </location>
</feature>
<dbReference type="Pfam" id="PF06966">
    <property type="entry name" value="DUF1295"/>
    <property type="match status" value="1"/>
</dbReference>
<dbReference type="EMBL" id="QZBZ01000251">
    <property type="protein sequence ID" value="TIA32164.1"/>
    <property type="molecule type" value="Genomic_DNA"/>
</dbReference>
<evidence type="ECO:0000313" key="2">
    <source>
        <dbReference type="EMBL" id="TIA32164.1"/>
    </source>
</evidence>
<organism evidence="2 3">
    <name type="scientific">Aureobasidium pullulans</name>
    <name type="common">Black yeast</name>
    <name type="synonym">Pullularia pullulans</name>
    <dbReference type="NCBI Taxonomy" id="5580"/>
    <lineage>
        <taxon>Eukaryota</taxon>
        <taxon>Fungi</taxon>
        <taxon>Dikarya</taxon>
        <taxon>Ascomycota</taxon>
        <taxon>Pezizomycotina</taxon>
        <taxon>Dothideomycetes</taxon>
        <taxon>Dothideomycetidae</taxon>
        <taxon>Dothideales</taxon>
        <taxon>Saccotheciaceae</taxon>
        <taxon>Aureobasidium</taxon>
    </lineage>
</organism>
<name>A0A4T0BJG9_AURPU</name>
<comment type="caution">
    <text evidence="2">The sequence shown here is derived from an EMBL/GenBank/DDBJ whole genome shotgun (WGS) entry which is preliminary data.</text>
</comment>
<evidence type="ECO:0000256" key="1">
    <source>
        <dbReference type="SAM" id="Phobius"/>
    </source>
</evidence>
<evidence type="ECO:0000313" key="3">
    <source>
        <dbReference type="Proteomes" id="UP000308724"/>
    </source>
</evidence>
<feature type="transmembrane region" description="Helical" evidence="1">
    <location>
        <begin position="182"/>
        <end position="200"/>
    </location>
</feature>
<keyword evidence="1" id="KW-0812">Transmembrane</keyword>
<reference evidence="2 3" key="1">
    <citation type="submission" date="2018-10" db="EMBL/GenBank/DDBJ databases">
        <title>Fifty Aureobasidium pullulans genomes reveal a recombining polyextremotolerant generalist.</title>
        <authorList>
            <person name="Gostincar C."/>
            <person name="Turk M."/>
            <person name="Zajc J."/>
            <person name="Gunde-Cimerman N."/>
        </authorList>
    </citation>
    <scope>NUCLEOTIDE SEQUENCE [LARGE SCALE GENOMIC DNA]</scope>
    <source>
        <strain evidence="2 3">EXF-1645</strain>
    </source>
</reference>
<protein>
    <submittedName>
        <fullName evidence="2">Oxidoreductase-like protein</fullName>
    </submittedName>
</protein>
<sequence>MTSWTSRTRTVLFPRLPQATNKKHREDPEIVLYTTSLQIIRISRIVTKYHLVRSNYRSKTTSTLEYTNKAPSAMAPVHVLDDYYLAISFLITLGYQSIFFAISVIFKTDQLNDVAGGTNFVILAIITVAMYGEHHARQIVDSIFIMLWGARLAGFLLFRIIKTGKDDRFDDKRGKVLPMLGFYVFQTLWVWTVSMPVTVLNSPIVNRFQQPAFNKATDILAVIGFGIGIIMETGGAKAALFASIVGPIFLTTLLMFVSGLTLQERPGAKKRYEKGEGWNEYAAYLHQTSILIPFPPALYKKMPVILKRTLFLEFPIYVFDPAKHADQGAAQRQAEEGNN</sequence>
<accession>A0A4T0BJG9</accession>
<proteinExistence type="predicted"/>
<dbReference type="InterPro" id="IPR010721">
    <property type="entry name" value="UstE-like"/>
</dbReference>
<dbReference type="PANTHER" id="PTHR32251">
    <property type="entry name" value="3-OXO-5-ALPHA-STEROID 4-DEHYDROGENASE"/>
    <property type="match status" value="1"/>
</dbReference>
<gene>
    <name evidence="2" type="ORF">D6C78_08416</name>
</gene>
<dbReference type="PANTHER" id="PTHR32251:SF15">
    <property type="entry name" value="3-OXO-5-ALPHA-STEROID 4-DEHYDROGENASE (DUF1295)"/>
    <property type="match status" value="1"/>
</dbReference>
<feature type="transmembrane region" description="Helical" evidence="1">
    <location>
        <begin position="212"/>
        <end position="231"/>
    </location>
</feature>